<dbReference type="Pfam" id="PF01872">
    <property type="entry name" value="RibD_C"/>
    <property type="match status" value="1"/>
</dbReference>
<comment type="cofactor">
    <cofactor evidence="15 18">
        <name>Zn(2+)</name>
        <dbReference type="ChEBI" id="CHEBI:29105"/>
    </cofactor>
    <text evidence="15 18">Binds 1 zinc ion.</text>
</comment>
<evidence type="ECO:0000256" key="18">
    <source>
        <dbReference type="PIRSR" id="PIRSR006769-3"/>
    </source>
</evidence>
<dbReference type="Pfam" id="PF00383">
    <property type="entry name" value="dCMP_cyt_deam_1"/>
    <property type="match status" value="1"/>
</dbReference>
<evidence type="ECO:0000256" key="5">
    <source>
        <dbReference type="ARBA" id="ARBA00007417"/>
    </source>
</evidence>
<proteinExistence type="inferred from homology"/>
<evidence type="ECO:0000256" key="8">
    <source>
        <dbReference type="ARBA" id="ARBA00022801"/>
    </source>
</evidence>
<comment type="similarity">
    <text evidence="5 15">In the C-terminal section; belongs to the HTP reductase family.</text>
</comment>
<dbReference type="PANTHER" id="PTHR38011:SF7">
    <property type="entry name" value="2,5-DIAMINO-6-RIBOSYLAMINO-4(3H)-PYRIMIDINONE 5'-PHOSPHATE REDUCTASE"/>
    <property type="match status" value="1"/>
</dbReference>
<reference evidence="20" key="1">
    <citation type="submission" date="2020-07" db="EMBL/GenBank/DDBJ databases">
        <title>Vallitalea pronyensis genome.</title>
        <authorList>
            <person name="Postec A."/>
        </authorList>
    </citation>
    <scope>NUCLEOTIDE SEQUENCE</scope>
    <source>
        <strain evidence="20">FatNI3</strain>
    </source>
</reference>
<feature type="binding site" evidence="18">
    <location>
        <position position="78"/>
    </location>
    <ligand>
        <name>Zn(2+)</name>
        <dbReference type="ChEBI" id="CHEBI:29105"/>
        <note>catalytic</note>
    </ligand>
</feature>
<evidence type="ECO:0000256" key="3">
    <source>
        <dbReference type="ARBA" id="ARBA00004910"/>
    </source>
</evidence>
<dbReference type="GO" id="GO:0009231">
    <property type="term" value="P:riboflavin biosynthetic process"/>
    <property type="evidence" value="ECO:0007669"/>
    <property type="project" value="UniProtKB-UniPathway"/>
</dbReference>
<dbReference type="InterPro" id="IPR004794">
    <property type="entry name" value="Eubact_RibD"/>
</dbReference>
<feature type="binding site" evidence="18">
    <location>
        <position position="44"/>
    </location>
    <ligand>
        <name>Zn(2+)</name>
        <dbReference type="ChEBI" id="CHEBI:29105"/>
        <note>catalytic</note>
    </ligand>
</feature>
<comment type="function">
    <text evidence="1 15">Converts 2,5-diamino-6-(ribosylamino)-4(3h)-pyrimidinone 5'-phosphate into 5-amino-6-(ribosylamino)-2,4(1h,3h)-pyrimidinedione 5'-phosphate.</text>
</comment>
<keyword evidence="9 15" id="KW-0862">Zinc</keyword>
<evidence type="ECO:0000256" key="1">
    <source>
        <dbReference type="ARBA" id="ARBA00002151"/>
    </source>
</evidence>
<feature type="binding site" evidence="17">
    <location>
        <position position="148"/>
    </location>
    <ligand>
        <name>NADP(+)</name>
        <dbReference type="ChEBI" id="CHEBI:58349"/>
    </ligand>
</feature>
<dbReference type="Gene3D" id="3.40.430.10">
    <property type="entry name" value="Dihydrofolate Reductase, subunit A"/>
    <property type="match status" value="1"/>
</dbReference>
<feature type="binding site" evidence="17">
    <location>
        <position position="178"/>
    </location>
    <ligand>
        <name>substrate</name>
    </ligand>
</feature>
<dbReference type="KEGG" id="vpy:HZI73_23795"/>
<feature type="binding site" evidence="17">
    <location>
        <position position="164"/>
    </location>
    <ligand>
        <name>NADP(+)</name>
        <dbReference type="ChEBI" id="CHEBI:58349"/>
    </ligand>
</feature>
<feature type="binding site" evidence="17">
    <location>
        <position position="194"/>
    </location>
    <ligand>
        <name>NADP(+)</name>
        <dbReference type="ChEBI" id="CHEBI:58349"/>
    </ligand>
</feature>
<keyword evidence="21" id="KW-1185">Reference proteome</keyword>
<dbReference type="Proteomes" id="UP000683246">
    <property type="component" value="Chromosome"/>
</dbReference>
<dbReference type="NCBIfam" id="TIGR00326">
    <property type="entry name" value="eubact_ribD"/>
    <property type="match status" value="1"/>
</dbReference>
<sequence length="358" mass="38729">MKRAIMLAKKGMGYTNPNPMVGAVIVKDGNIIGEGYHKTYGTAHAEVHALNNCKVNPEGATMYVTLEPCSHIGKTPPCVDAIIGHGINEVVIGMIDPNPLVAGKGVQKLQNQGIDVTYGMLESEVKSLNRMFMKYVTTKQPYCILKSAMTLDGKIATKIGDSQWVTGELARQHVHELRHQMSGIMVGIGTVLADNPRLTTRLRKRKGKNPIRIILDTTCRIPLDAALLREEGKTIICTGNHASPLKIKKLQEMGVEVYMSNERDGRLDMACIMDYLGDRGIDSVLIEGGSSVSSSALEAGVVDEVMMFIAPKIIGGKHAKSPVGGEGVAWMRDAIGLVDIEIETLGTDILIKGKVEEA</sequence>
<evidence type="ECO:0000256" key="10">
    <source>
        <dbReference type="ARBA" id="ARBA00022857"/>
    </source>
</evidence>
<dbReference type="InterPro" id="IPR002125">
    <property type="entry name" value="CMP_dCMP_dom"/>
</dbReference>
<dbReference type="Gene3D" id="3.40.140.10">
    <property type="entry name" value="Cytidine Deaminase, domain 2"/>
    <property type="match status" value="1"/>
</dbReference>
<dbReference type="InterPro" id="IPR016192">
    <property type="entry name" value="APOBEC/CMP_deaminase_Zn-bd"/>
</dbReference>
<keyword evidence="6 15" id="KW-0686">Riboflavin biosynthesis</keyword>
<feature type="binding site" evidence="17">
    <location>
        <position position="162"/>
    </location>
    <ligand>
        <name>substrate</name>
    </ligand>
</feature>
<dbReference type="EMBL" id="CP058649">
    <property type="protein sequence ID" value="QUI25852.1"/>
    <property type="molecule type" value="Genomic_DNA"/>
</dbReference>
<comment type="pathway">
    <text evidence="3 15">Cofactor biosynthesis; riboflavin biosynthesis; 5-amino-6-(D-ribitylamino)uracil from GTP: step 3/4.</text>
</comment>
<feature type="active site" description="Proton donor" evidence="16">
    <location>
        <position position="46"/>
    </location>
</feature>
<dbReference type="GO" id="GO:0008835">
    <property type="term" value="F:diaminohydroxyphosphoribosylaminopyrimidine deaminase activity"/>
    <property type="evidence" value="ECO:0007669"/>
    <property type="project" value="UniProtKB-EC"/>
</dbReference>
<dbReference type="UniPathway" id="UPA00275">
    <property type="reaction ID" value="UER00401"/>
</dbReference>
<evidence type="ECO:0000256" key="2">
    <source>
        <dbReference type="ARBA" id="ARBA00004882"/>
    </source>
</evidence>
<evidence type="ECO:0000256" key="16">
    <source>
        <dbReference type="PIRSR" id="PIRSR006769-1"/>
    </source>
</evidence>
<keyword evidence="12" id="KW-0511">Multifunctional enzyme</keyword>
<dbReference type="InterPro" id="IPR002734">
    <property type="entry name" value="RibDG_C"/>
</dbReference>
<evidence type="ECO:0000256" key="17">
    <source>
        <dbReference type="PIRSR" id="PIRSR006769-2"/>
    </source>
</evidence>
<dbReference type="NCBIfam" id="TIGR00227">
    <property type="entry name" value="ribD_Cterm"/>
    <property type="match status" value="1"/>
</dbReference>
<dbReference type="SUPFAM" id="SSF53927">
    <property type="entry name" value="Cytidine deaminase-like"/>
    <property type="match status" value="1"/>
</dbReference>
<dbReference type="GO" id="GO:0008270">
    <property type="term" value="F:zinc ion binding"/>
    <property type="evidence" value="ECO:0007669"/>
    <property type="project" value="InterPro"/>
</dbReference>
<gene>
    <name evidence="20" type="primary">ribD</name>
    <name evidence="20" type="ORF">HZI73_23795</name>
</gene>
<dbReference type="InterPro" id="IPR011549">
    <property type="entry name" value="RibD_C"/>
</dbReference>
<dbReference type="GO" id="GO:0050661">
    <property type="term" value="F:NADP binding"/>
    <property type="evidence" value="ECO:0007669"/>
    <property type="project" value="InterPro"/>
</dbReference>
<evidence type="ECO:0000256" key="7">
    <source>
        <dbReference type="ARBA" id="ARBA00022723"/>
    </source>
</evidence>
<dbReference type="EC" id="3.5.4.26" evidence="15"/>
<keyword evidence="7 15" id="KW-0479">Metal-binding</keyword>
<evidence type="ECO:0000256" key="13">
    <source>
        <dbReference type="ARBA" id="ARBA00049861"/>
    </source>
</evidence>
<feature type="binding site" evidence="17">
    <location>
        <position position="198"/>
    </location>
    <ligand>
        <name>substrate</name>
    </ligand>
</feature>
<name>A0A8J8MQM5_9FIRM</name>
<feature type="binding site" evidence="17">
    <location>
        <position position="201"/>
    </location>
    <ligand>
        <name>substrate</name>
    </ligand>
</feature>
<comment type="catalytic activity">
    <reaction evidence="14 15">
        <text>2,5-diamino-6-hydroxy-4-(5-phosphoribosylamino)-pyrimidine + H2O + H(+) = 5-amino-6-(5-phospho-D-ribosylamino)uracil + NH4(+)</text>
        <dbReference type="Rhea" id="RHEA:21868"/>
        <dbReference type="ChEBI" id="CHEBI:15377"/>
        <dbReference type="ChEBI" id="CHEBI:15378"/>
        <dbReference type="ChEBI" id="CHEBI:28938"/>
        <dbReference type="ChEBI" id="CHEBI:58453"/>
        <dbReference type="ChEBI" id="CHEBI:58614"/>
        <dbReference type="EC" id="3.5.4.26"/>
    </reaction>
</comment>
<dbReference type="CDD" id="cd01284">
    <property type="entry name" value="Riboflavin_deaminase-reductase"/>
    <property type="match status" value="1"/>
</dbReference>
<dbReference type="PIRSF" id="PIRSF006769">
    <property type="entry name" value="RibD"/>
    <property type="match status" value="1"/>
</dbReference>
<dbReference type="InterPro" id="IPR024072">
    <property type="entry name" value="DHFR-like_dom_sf"/>
</dbReference>
<evidence type="ECO:0000256" key="15">
    <source>
        <dbReference type="PIRNR" id="PIRNR006769"/>
    </source>
</evidence>
<evidence type="ECO:0000256" key="11">
    <source>
        <dbReference type="ARBA" id="ARBA00023002"/>
    </source>
</evidence>
<feature type="binding site" evidence="17">
    <location>
        <position position="287"/>
    </location>
    <ligand>
        <name>substrate</name>
    </ligand>
</feature>
<feature type="binding site" evidence="18">
    <location>
        <position position="69"/>
    </location>
    <ligand>
        <name>Zn(2+)</name>
        <dbReference type="ChEBI" id="CHEBI:29105"/>
        <note>catalytic</note>
    </ligand>
</feature>
<evidence type="ECO:0000256" key="4">
    <source>
        <dbReference type="ARBA" id="ARBA00005259"/>
    </source>
</evidence>
<organism evidence="20 21">
    <name type="scientific">Vallitalea pronyensis</name>
    <dbReference type="NCBI Taxonomy" id="1348613"/>
    <lineage>
        <taxon>Bacteria</taxon>
        <taxon>Bacillati</taxon>
        <taxon>Bacillota</taxon>
        <taxon>Clostridia</taxon>
        <taxon>Lachnospirales</taxon>
        <taxon>Vallitaleaceae</taxon>
        <taxon>Vallitalea</taxon>
    </lineage>
</organism>
<dbReference type="GO" id="GO:0008703">
    <property type="term" value="F:5-amino-6-(5-phosphoribosylamino)uracil reductase activity"/>
    <property type="evidence" value="ECO:0007669"/>
    <property type="project" value="UniProtKB-EC"/>
</dbReference>
<keyword evidence="11 15" id="KW-0560">Oxidoreductase</keyword>
<dbReference type="PROSITE" id="PS00903">
    <property type="entry name" value="CYT_DCMP_DEAMINASES_1"/>
    <property type="match status" value="1"/>
</dbReference>
<comment type="pathway">
    <text evidence="2 15">Cofactor biosynthesis; riboflavin biosynthesis; 5-amino-6-(D-ribitylamino)uracil from GTP: step 2/4.</text>
</comment>
<feature type="binding site" evidence="17">
    <location>
        <begin position="289"/>
        <end position="295"/>
    </location>
    <ligand>
        <name>NADP(+)</name>
        <dbReference type="ChEBI" id="CHEBI:58349"/>
    </ligand>
</feature>
<comment type="similarity">
    <text evidence="4 15">In the N-terminal section; belongs to the cytidine and deoxycytidylate deaminase family.</text>
</comment>
<dbReference type="PANTHER" id="PTHR38011">
    <property type="entry name" value="DIHYDROFOLATE REDUCTASE FAMILY PROTEIN (AFU_ORTHOLOGUE AFUA_8G06820)"/>
    <property type="match status" value="1"/>
</dbReference>
<evidence type="ECO:0000256" key="9">
    <source>
        <dbReference type="ARBA" id="ARBA00022833"/>
    </source>
</evidence>
<keyword evidence="10 15" id="KW-0521">NADP</keyword>
<keyword evidence="8 15" id="KW-0378">Hydrolase</keyword>
<evidence type="ECO:0000256" key="12">
    <source>
        <dbReference type="ARBA" id="ARBA00023268"/>
    </source>
</evidence>
<dbReference type="PROSITE" id="PS51747">
    <property type="entry name" value="CYT_DCMP_DEAMINASES_2"/>
    <property type="match status" value="1"/>
</dbReference>
<dbReference type="InterPro" id="IPR016193">
    <property type="entry name" value="Cytidine_deaminase-like"/>
</dbReference>
<feature type="binding site" evidence="17">
    <location>
        <position position="217"/>
    </location>
    <ligand>
        <name>NADP(+)</name>
        <dbReference type="ChEBI" id="CHEBI:58349"/>
    </ligand>
</feature>
<accession>A0A8J8MQM5</accession>
<comment type="catalytic activity">
    <reaction evidence="13 15">
        <text>5-amino-6-(5-phospho-D-ribitylamino)uracil + NADP(+) = 5-amino-6-(5-phospho-D-ribosylamino)uracil + NADPH + H(+)</text>
        <dbReference type="Rhea" id="RHEA:17845"/>
        <dbReference type="ChEBI" id="CHEBI:15378"/>
        <dbReference type="ChEBI" id="CHEBI:57783"/>
        <dbReference type="ChEBI" id="CHEBI:58349"/>
        <dbReference type="ChEBI" id="CHEBI:58421"/>
        <dbReference type="ChEBI" id="CHEBI:58453"/>
        <dbReference type="EC" id="1.1.1.193"/>
    </reaction>
</comment>
<dbReference type="InterPro" id="IPR050765">
    <property type="entry name" value="Riboflavin_Biosynth_HTPR"/>
</dbReference>
<dbReference type="FunFam" id="3.40.140.10:FF:000025">
    <property type="entry name" value="Riboflavin biosynthesis protein RibD"/>
    <property type="match status" value="1"/>
</dbReference>
<evidence type="ECO:0000256" key="14">
    <source>
        <dbReference type="ARBA" id="ARBA00049886"/>
    </source>
</evidence>
<dbReference type="SUPFAM" id="SSF53597">
    <property type="entry name" value="Dihydrofolate reductase-like"/>
    <property type="match status" value="1"/>
</dbReference>
<feature type="domain" description="CMP/dCMP-type deaminase" evidence="19">
    <location>
        <begin position="1"/>
        <end position="117"/>
    </location>
</feature>
<dbReference type="EC" id="1.1.1.193" evidence="15"/>
<evidence type="ECO:0000313" key="20">
    <source>
        <dbReference type="EMBL" id="QUI25852.1"/>
    </source>
</evidence>
<feature type="binding site" evidence="17">
    <location>
        <position position="190"/>
    </location>
    <ligand>
        <name>NADP(+)</name>
        <dbReference type="ChEBI" id="CHEBI:58349"/>
    </ligand>
</feature>
<evidence type="ECO:0000313" key="21">
    <source>
        <dbReference type="Proteomes" id="UP000683246"/>
    </source>
</evidence>
<evidence type="ECO:0000256" key="6">
    <source>
        <dbReference type="ARBA" id="ARBA00022619"/>
    </source>
</evidence>
<protein>
    <recommendedName>
        <fullName evidence="15">Riboflavin biosynthesis protein RibD</fullName>
    </recommendedName>
    <domain>
        <recommendedName>
            <fullName evidence="15">Diaminohydroxyphosphoribosylaminopyrimidine deaminase</fullName>
            <shortName evidence="15">DRAP deaminase</shortName>
            <ecNumber evidence="15">3.5.4.26</ecNumber>
        </recommendedName>
        <alternativeName>
            <fullName evidence="15">Riboflavin-specific deaminase</fullName>
        </alternativeName>
    </domain>
    <domain>
        <recommendedName>
            <fullName evidence="15">5-amino-6-(5-phosphoribosylamino)uracil reductase</fullName>
            <ecNumber evidence="15">1.1.1.193</ecNumber>
        </recommendedName>
        <alternativeName>
            <fullName evidence="15">HTP reductase</fullName>
        </alternativeName>
    </domain>
</protein>
<dbReference type="AlphaFoldDB" id="A0A8J8MQM5"/>
<evidence type="ECO:0000259" key="19">
    <source>
        <dbReference type="PROSITE" id="PS51747"/>
    </source>
</evidence>